<evidence type="ECO:0000256" key="1">
    <source>
        <dbReference type="SAM" id="SignalP"/>
    </source>
</evidence>
<accession>A0AAN6WIW1</accession>
<feature type="chain" id="PRO_5042843191" evidence="1">
    <location>
        <begin position="24"/>
        <end position="117"/>
    </location>
</feature>
<dbReference type="EMBL" id="MU864704">
    <property type="protein sequence ID" value="KAK4182240.1"/>
    <property type="molecule type" value="Genomic_DNA"/>
</dbReference>
<proteinExistence type="predicted"/>
<protein>
    <submittedName>
        <fullName evidence="2">Uncharacterized protein</fullName>
    </submittedName>
</protein>
<organism evidence="2 3">
    <name type="scientific">Podospora australis</name>
    <dbReference type="NCBI Taxonomy" id="1536484"/>
    <lineage>
        <taxon>Eukaryota</taxon>
        <taxon>Fungi</taxon>
        <taxon>Dikarya</taxon>
        <taxon>Ascomycota</taxon>
        <taxon>Pezizomycotina</taxon>
        <taxon>Sordariomycetes</taxon>
        <taxon>Sordariomycetidae</taxon>
        <taxon>Sordariales</taxon>
        <taxon>Podosporaceae</taxon>
        <taxon>Podospora</taxon>
    </lineage>
</organism>
<dbReference type="Proteomes" id="UP001302126">
    <property type="component" value="Unassembled WGS sequence"/>
</dbReference>
<reference evidence="2" key="2">
    <citation type="submission" date="2023-05" db="EMBL/GenBank/DDBJ databases">
        <authorList>
            <consortium name="Lawrence Berkeley National Laboratory"/>
            <person name="Steindorff A."/>
            <person name="Hensen N."/>
            <person name="Bonometti L."/>
            <person name="Westerberg I."/>
            <person name="Brannstrom I.O."/>
            <person name="Guillou S."/>
            <person name="Cros-Aarteil S."/>
            <person name="Calhoun S."/>
            <person name="Haridas S."/>
            <person name="Kuo A."/>
            <person name="Mondo S."/>
            <person name="Pangilinan J."/>
            <person name="Riley R."/>
            <person name="Labutti K."/>
            <person name="Andreopoulos B."/>
            <person name="Lipzen A."/>
            <person name="Chen C."/>
            <person name="Yanf M."/>
            <person name="Daum C."/>
            <person name="Ng V."/>
            <person name="Clum A."/>
            <person name="Ohm R."/>
            <person name="Martin F."/>
            <person name="Silar P."/>
            <person name="Natvig D."/>
            <person name="Lalanne C."/>
            <person name="Gautier V."/>
            <person name="Ament-Velasquez S.L."/>
            <person name="Kruys A."/>
            <person name="Hutchinson M.I."/>
            <person name="Powell A.J."/>
            <person name="Barry K."/>
            <person name="Miller A.N."/>
            <person name="Grigoriev I.V."/>
            <person name="Debuchy R."/>
            <person name="Gladieux P."/>
            <person name="Thoren M.H."/>
            <person name="Johannesson H."/>
        </authorList>
    </citation>
    <scope>NUCLEOTIDE SEQUENCE</scope>
    <source>
        <strain evidence="2">PSN309</strain>
    </source>
</reference>
<dbReference type="AlphaFoldDB" id="A0AAN6WIW1"/>
<reference evidence="2" key="1">
    <citation type="journal article" date="2023" name="Mol. Phylogenet. Evol.">
        <title>Genome-scale phylogeny and comparative genomics of the fungal order Sordariales.</title>
        <authorList>
            <person name="Hensen N."/>
            <person name="Bonometti L."/>
            <person name="Westerberg I."/>
            <person name="Brannstrom I.O."/>
            <person name="Guillou S."/>
            <person name="Cros-Aarteil S."/>
            <person name="Calhoun S."/>
            <person name="Haridas S."/>
            <person name="Kuo A."/>
            <person name="Mondo S."/>
            <person name="Pangilinan J."/>
            <person name="Riley R."/>
            <person name="LaButti K."/>
            <person name="Andreopoulos B."/>
            <person name="Lipzen A."/>
            <person name="Chen C."/>
            <person name="Yan M."/>
            <person name="Daum C."/>
            <person name="Ng V."/>
            <person name="Clum A."/>
            <person name="Steindorff A."/>
            <person name="Ohm R.A."/>
            <person name="Martin F."/>
            <person name="Silar P."/>
            <person name="Natvig D.O."/>
            <person name="Lalanne C."/>
            <person name="Gautier V."/>
            <person name="Ament-Velasquez S.L."/>
            <person name="Kruys A."/>
            <person name="Hutchinson M.I."/>
            <person name="Powell A.J."/>
            <person name="Barry K."/>
            <person name="Miller A.N."/>
            <person name="Grigoriev I.V."/>
            <person name="Debuchy R."/>
            <person name="Gladieux P."/>
            <person name="Hiltunen Thoren M."/>
            <person name="Johannesson H."/>
        </authorList>
    </citation>
    <scope>NUCLEOTIDE SEQUENCE</scope>
    <source>
        <strain evidence="2">PSN309</strain>
    </source>
</reference>
<gene>
    <name evidence="2" type="ORF">QBC35DRAFT_457492</name>
</gene>
<evidence type="ECO:0000313" key="2">
    <source>
        <dbReference type="EMBL" id="KAK4182240.1"/>
    </source>
</evidence>
<evidence type="ECO:0000313" key="3">
    <source>
        <dbReference type="Proteomes" id="UP001302126"/>
    </source>
</evidence>
<keyword evidence="1" id="KW-0732">Signal</keyword>
<name>A0AAN6WIW1_9PEZI</name>
<comment type="caution">
    <text evidence="2">The sequence shown here is derived from an EMBL/GenBank/DDBJ whole genome shotgun (WGS) entry which is preliminary data.</text>
</comment>
<feature type="signal peptide" evidence="1">
    <location>
        <begin position="1"/>
        <end position="23"/>
    </location>
</feature>
<keyword evidence="3" id="KW-1185">Reference proteome</keyword>
<sequence>MESRSLLRILSIHLLAIIAHVCGTSVLPAHEVTATSLNPSTATITADVVGDQRSKCESLKPNYNYGRQPVFVVETTEASPFIDDCLQLMKNDDLGAQTQNTGSIPKLRIWCRTSKAA</sequence>